<dbReference type="NCBIfam" id="TIGR01071">
    <property type="entry name" value="rplO_bact"/>
    <property type="match status" value="1"/>
</dbReference>
<keyword evidence="2 6" id="KW-0699">rRNA-binding</keyword>
<dbReference type="PROSITE" id="PS00475">
    <property type="entry name" value="RIBOSOMAL_L15"/>
    <property type="match status" value="1"/>
</dbReference>
<dbReference type="InterPro" id="IPR036227">
    <property type="entry name" value="Ribosomal_uL15/eL18_sf"/>
</dbReference>
<dbReference type="FunFam" id="3.100.10.10:FF:000005">
    <property type="entry name" value="50S ribosomal protein L15"/>
    <property type="match status" value="1"/>
</dbReference>
<dbReference type="SUPFAM" id="SSF52080">
    <property type="entry name" value="Ribosomal proteins L15p and L18e"/>
    <property type="match status" value="1"/>
</dbReference>
<evidence type="ECO:0000256" key="4">
    <source>
        <dbReference type="ARBA" id="ARBA00022980"/>
    </source>
</evidence>
<evidence type="ECO:0000259" key="9">
    <source>
        <dbReference type="Pfam" id="PF00828"/>
    </source>
</evidence>
<keyword evidence="4 6" id="KW-0689">Ribosomal protein</keyword>
<gene>
    <name evidence="6" type="primary">rplO</name>
    <name evidence="10" type="ordered locus">Tnap_1328</name>
</gene>
<dbReference type="GO" id="GO:0006412">
    <property type="term" value="P:translation"/>
    <property type="evidence" value="ECO:0007669"/>
    <property type="project" value="UniProtKB-UniRule"/>
</dbReference>
<keyword evidence="5 6" id="KW-0687">Ribonucleoprotein</keyword>
<dbReference type="AlphaFoldDB" id="D2C3V9"/>
<evidence type="ECO:0000256" key="2">
    <source>
        <dbReference type="ARBA" id="ARBA00022730"/>
    </source>
</evidence>
<organism evidence="10 11">
    <name type="scientific">Thermotoga petrophila (strain ATCC BAA-489 / DSM 13996 / JCM 10882 / RKU-10)</name>
    <name type="common">Thermotoga naphthophila</name>
    <dbReference type="NCBI Taxonomy" id="590168"/>
    <lineage>
        <taxon>Bacteria</taxon>
        <taxon>Thermotogati</taxon>
        <taxon>Thermotogota</taxon>
        <taxon>Thermotogae</taxon>
        <taxon>Thermotogales</taxon>
        <taxon>Thermotogaceae</taxon>
        <taxon>Thermotoga</taxon>
    </lineage>
</organism>
<dbReference type="InterPro" id="IPR021131">
    <property type="entry name" value="Ribosomal_uL15/eL18"/>
</dbReference>
<comment type="subunit">
    <text evidence="6">Part of the 50S ribosomal subunit.</text>
</comment>
<feature type="domain" description="Large ribosomal subunit protein uL15/eL18" evidence="9">
    <location>
        <begin position="76"/>
        <end position="145"/>
    </location>
</feature>
<keyword evidence="11" id="KW-1185">Reference proteome</keyword>
<dbReference type="HAMAP" id="MF_01341">
    <property type="entry name" value="Ribosomal_uL15"/>
    <property type="match status" value="1"/>
</dbReference>
<dbReference type="GO" id="GO:0019843">
    <property type="term" value="F:rRNA binding"/>
    <property type="evidence" value="ECO:0007669"/>
    <property type="project" value="UniProtKB-UniRule"/>
</dbReference>
<evidence type="ECO:0000256" key="7">
    <source>
        <dbReference type="RuleBase" id="RU003888"/>
    </source>
</evidence>
<evidence type="ECO:0000313" key="11">
    <source>
        <dbReference type="Proteomes" id="UP000000940"/>
    </source>
</evidence>
<feature type="compositionally biased region" description="Basic residues" evidence="8">
    <location>
        <begin position="30"/>
        <end position="44"/>
    </location>
</feature>
<comment type="similarity">
    <text evidence="1 6 7">Belongs to the universal ribosomal protein uL15 family.</text>
</comment>
<evidence type="ECO:0000313" key="10">
    <source>
        <dbReference type="EMBL" id="ADA67413.1"/>
    </source>
</evidence>
<accession>D2C3V9</accession>
<dbReference type="KEGG" id="tnp:Tnap_1328"/>
<dbReference type="Pfam" id="PF00828">
    <property type="entry name" value="Ribosomal_L27A"/>
    <property type="match status" value="1"/>
</dbReference>
<keyword evidence="3 6" id="KW-0694">RNA-binding</keyword>
<dbReference type="InterPro" id="IPR030878">
    <property type="entry name" value="Ribosomal_uL15"/>
</dbReference>
<sequence length="147" mass="16193">MRLEDLRPTPGAMKKRKRVGRGPGSGHGKTSGRGHKGQKARGSGKVHIWFEGGQTPLHRRLPKRGFNNINKKVYAVVNVKVLEERFEANEEVTPEKLIERKIIKDLKDGVKILGDGELTKPLVVKAHAFSKSAVEKIESAGGKAEVI</sequence>
<evidence type="ECO:0000256" key="3">
    <source>
        <dbReference type="ARBA" id="ARBA00022884"/>
    </source>
</evidence>
<evidence type="ECO:0000256" key="6">
    <source>
        <dbReference type="HAMAP-Rule" id="MF_01341"/>
    </source>
</evidence>
<reference evidence="10 11" key="1">
    <citation type="submission" date="2009-12" db="EMBL/GenBank/DDBJ databases">
        <title>Complete sequence of Thermotoga petrophila RKU-1.</title>
        <authorList>
            <consortium name="US DOE Joint Genome Institute"/>
            <person name="Lucas S."/>
            <person name="Copeland A."/>
            <person name="Lapidus A."/>
            <person name="Glavina del Rio T."/>
            <person name="Dalin E."/>
            <person name="Tice H."/>
            <person name="Bruce D."/>
            <person name="Goodwin L."/>
            <person name="Pitluck S."/>
            <person name="Munk A.C."/>
            <person name="Brettin T."/>
            <person name="Detter J.C."/>
            <person name="Han C."/>
            <person name="Tapia R."/>
            <person name="Larimer F."/>
            <person name="Land M."/>
            <person name="Hauser L."/>
            <person name="Kyrpides N."/>
            <person name="Mikhailova N."/>
            <person name="Nelson K.E."/>
            <person name="Gogarten J.P."/>
            <person name="Noll K.M."/>
        </authorList>
    </citation>
    <scope>NUCLEOTIDE SEQUENCE [LARGE SCALE GENOMIC DNA]</scope>
    <source>
        <strain evidence="11">ATCC BAA-489 / DSM 13996 / JCM 10882 / RKU-10</strain>
    </source>
</reference>
<evidence type="ECO:0000256" key="1">
    <source>
        <dbReference type="ARBA" id="ARBA00007320"/>
    </source>
</evidence>
<dbReference type="EMBL" id="CP001839">
    <property type="protein sequence ID" value="ADA67413.1"/>
    <property type="molecule type" value="Genomic_DNA"/>
</dbReference>
<dbReference type="GO" id="GO:0022625">
    <property type="term" value="C:cytosolic large ribosomal subunit"/>
    <property type="evidence" value="ECO:0007669"/>
    <property type="project" value="TreeGrafter"/>
</dbReference>
<comment type="function">
    <text evidence="6">Binds to the 23S rRNA.</text>
</comment>
<dbReference type="HOGENOM" id="CLU_055188_4_2_0"/>
<proteinExistence type="inferred from homology"/>
<dbReference type="InterPro" id="IPR005749">
    <property type="entry name" value="Ribosomal_uL15_bac-type"/>
</dbReference>
<dbReference type="PANTHER" id="PTHR12934:SF11">
    <property type="entry name" value="LARGE RIBOSOMAL SUBUNIT PROTEIN UL15M"/>
    <property type="match status" value="1"/>
</dbReference>
<name>D2C3V9_THEP2</name>
<evidence type="ECO:0000256" key="8">
    <source>
        <dbReference type="SAM" id="MobiDB-lite"/>
    </source>
</evidence>
<dbReference type="PANTHER" id="PTHR12934">
    <property type="entry name" value="50S RIBOSOMAL PROTEIN L15"/>
    <property type="match status" value="1"/>
</dbReference>
<protein>
    <recommendedName>
        <fullName evidence="6">Large ribosomal subunit protein uL15</fullName>
    </recommendedName>
</protein>
<dbReference type="GO" id="GO:0003735">
    <property type="term" value="F:structural constituent of ribosome"/>
    <property type="evidence" value="ECO:0007669"/>
    <property type="project" value="InterPro"/>
</dbReference>
<evidence type="ECO:0000256" key="5">
    <source>
        <dbReference type="ARBA" id="ARBA00023274"/>
    </source>
</evidence>
<dbReference type="Gene3D" id="3.100.10.10">
    <property type="match status" value="1"/>
</dbReference>
<dbReference type="InterPro" id="IPR001196">
    <property type="entry name" value="Ribosomal_uL15_CS"/>
</dbReference>
<feature type="region of interest" description="Disordered" evidence="8">
    <location>
        <begin position="1"/>
        <end position="45"/>
    </location>
</feature>
<dbReference type="Proteomes" id="UP000000940">
    <property type="component" value="Chromosome"/>
</dbReference>
<dbReference type="RefSeq" id="WP_012896438.1">
    <property type="nucleotide sequence ID" value="NC_013642.1"/>
</dbReference>